<protein>
    <submittedName>
        <fullName evidence="2">Uncharacterized protein</fullName>
    </submittedName>
</protein>
<sequence>MLRVRCQAASFAPKGDALTWKKGKRDGSVKCRKNYIDDRDETRHDGEDESVGSTSSSLHREDKQQQKQQQQQDAEFQTIHKFLQTVISVLKSPYAQPTSFDDFVCVLIDVVRQSILGENEKDDEEPTAKTTIDASAAPFTVVDSKAETVMNTASKSTAANPPLDIDLEESCLSISGKIDRNPLVRLILDTILNNGYCGVAFAKLLSRRTISDSKDKEKKKDGYRSRIRALNPSFDCHCLDLLKKQTFKKSFQTNITAIVNNILLPTPPTATTTIATKSVAVPTPTEAAIEDKNAILSIQNDVINQNNVTHDDIVSTNAPQEISVEGRAME</sequence>
<name>A0A7S0C2T8_9STRA</name>
<reference evidence="2" key="1">
    <citation type="submission" date="2021-01" db="EMBL/GenBank/DDBJ databases">
        <authorList>
            <person name="Corre E."/>
            <person name="Pelletier E."/>
            <person name="Niang G."/>
            <person name="Scheremetjew M."/>
            <person name="Finn R."/>
            <person name="Kale V."/>
            <person name="Holt S."/>
            <person name="Cochrane G."/>
            <person name="Meng A."/>
            <person name="Brown T."/>
            <person name="Cohen L."/>
        </authorList>
    </citation>
    <scope>NUCLEOTIDE SEQUENCE</scope>
    <source>
        <strain evidence="2">CCAP1064/1</strain>
    </source>
</reference>
<gene>
    <name evidence="2" type="ORF">PINE0816_LOCUS6375</name>
</gene>
<accession>A0A7S0C2T8</accession>
<dbReference type="AlphaFoldDB" id="A0A7S0C2T8"/>
<feature type="region of interest" description="Disordered" evidence="1">
    <location>
        <begin position="23"/>
        <end position="73"/>
    </location>
</feature>
<evidence type="ECO:0000256" key="1">
    <source>
        <dbReference type="SAM" id="MobiDB-lite"/>
    </source>
</evidence>
<evidence type="ECO:0000313" key="2">
    <source>
        <dbReference type="EMBL" id="CAD8410252.1"/>
    </source>
</evidence>
<dbReference type="EMBL" id="HBEL01013333">
    <property type="protein sequence ID" value="CAD8410252.1"/>
    <property type="molecule type" value="Transcribed_RNA"/>
</dbReference>
<organism evidence="2">
    <name type="scientific">Proboscia inermis</name>
    <dbReference type="NCBI Taxonomy" id="420281"/>
    <lineage>
        <taxon>Eukaryota</taxon>
        <taxon>Sar</taxon>
        <taxon>Stramenopiles</taxon>
        <taxon>Ochrophyta</taxon>
        <taxon>Bacillariophyta</taxon>
        <taxon>Coscinodiscophyceae</taxon>
        <taxon>Rhizosoleniophycidae</taxon>
        <taxon>Rhizosoleniales</taxon>
        <taxon>Rhizosoleniaceae</taxon>
        <taxon>Proboscia</taxon>
    </lineage>
</organism>
<feature type="compositionally biased region" description="Basic and acidic residues" evidence="1">
    <location>
        <begin position="25"/>
        <end position="46"/>
    </location>
</feature>
<proteinExistence type="predicted"/>